<gene>
    <name evidence="1" type="ORF">E5357_16550</name>
</gene>
<proteinExistence type="predicted"/>
<dbReference type="EMBL" id="SRZB01000069">
    <property type="protein sequence ID" value="TGX96317.1"/>
    <property type="molecule type" value="Genomic_DNA"/>
</dbReference>
<sequence>MSKYTDIAKEFCELAGMGDNSSENAWKMMQLSRLDRIVDALEGINDNLSCINDNLESMEKNLDNCIAPYERQSFLCVTGNVTTD</sequence>
<accession>A0AC61QUZ9</accession>
<keyword evidence="2" id="KW-1185">Reference proteome</keyword>
<dbReference type="Proteomes" id="UP000307720">
    <property type="component" value="Unassembled WGS sequence"/>
</dbReference>
<comment type="caution">
    <text evidence="1">The sequence shown here is derived from an EMBL/GenBank/DDBJ whole genome shotgun (WGS) entry which is preliminary data.</text>
</comment>
<protein>
    <submittedName>
        <fullName evidence="1">Uncharacterized protein</fullName>
    </submittedName>
</protein>
<evidence type="ECO:0000313" key="2">
    <source>
        <dbReference type="Proteomes" id="UP000307720"/>
    </source>
</evidence>
<organism evidence="1 2">
    <name type="scientific">Hominisplanchenecus murintestinalis</name>
    <dbReference type="NCBI Taxonomy" id="2941517"/>
    <lineage>
        <taxon>Bacteria</taxon>
        <taxon>Bacillati</taxon>
        <taxon>Bacillota</taxon>
        <taxon>Clostridia</taxon>
        <taxon>Lachnospirales</taxon>
        <taxon>Lachnospiraceae</taxon>
        <taxon>Hominisplanchenecus</taxon>
    </lineage>
</organism>
<reference evidence="1" key="1">
    <citation type="submission" date="2019-04" db="EMBL/GenBank/DDBJ databases">
        <title>Microbes associate with the intestines of laboratory mice.</title>
        <authorList>
            <person name="Navarre W."/>
            <person name="Wong E."/>
            <person name="Huang K."/>
            <person name="Tropini C."/>
            <person name="Ng K."/>
            <person name="Yu B."/>
        </authorList>
    </citation>
    <scope>NUCLEOTIDE SEQUENCE</scope>
    <source>
        <strain evidence="1">NM72_1-8</strain>
    </source>
</reference>
<evidence type="ECO:0000313" key="1">
    <source>
        <dbReference type="EMBL" id="TGX96317.1"/>
    </source>
</evidence>
<name>A0AC61QUZ9_9FIRM</name>